<evidence type="ECO:0000256" key="1">
    <source>
        <dbReference type="ARBA" id="ARBA00001282"/>
    </source>
</evidence>
<evidence type="ECO:0000256" key="2">
    <source>
        <dbReference type="ARBA" id="ARBA00004787"/>
    </source>
</evidence>
<evidence type="ECO:0000256" key="3">
    <source>
        <dbReference type="ARBA" id="ARBA00009789"/>
    </source>
</evidence>
<dbReference type="PANTHER" id="PTHR32125:SF4">
    <property type="entry name" value="2-C-METHYL-D-ERYTHRITOL 4-PHOSPHATE CYTIDYLYLTRANSFERASE, CHLOROPLASTIC"/>
    <property type="match status" value="1"/>
</dbReference>
<comment type="function">
    <text evidence="7">Catalyzes the formation of 4-diphosphocytidyl-2-C-methyl-D-erythritol from CTP and 2-C-methyl-D-erythritol 4-phosphate (MEP).</text>
</comment>
<dbReference type="InterPro" id="IPR050088">
    <property type="entry name" value="IspD/TarI_cytidylyltransf_bact"/>
</dbReference>
<keyword evidence="9" id="KW-1185">Reference proteome</keyword>
<dbReference type="HAMAP" id="MF_00108">
    <property type="entry name" value="IspD"/>
    <property type="match status" value="1"/>
</dbReference>
<sequence>MTQYIGLIPAAGSGSRMGVEVPKQYLDIAGHPMIYYAVRAMVTSPLITAVYVVLAADDSWWAGYNWCEFGDKLQVLRCGGATRAESVTNGLAAMSTDGKDWVLVHDAARPCLTIELIARLIEAVGDTEIGGLLAIPVADTLKRASGVHVAQTESRDGLWQAQTPQMFRHDLLQQALSNNSDFVPTDEASAVEALGHHPLLVAADSSNFKVTYPNDLRMARLILEQEISAQGNLEQDND</sequence>
<dbReference type="InterPro" id="IPR034683">
    <property type="entry name" value="IspD/TarI"/>
</dbReference>
<feature type="site" description="Positions MEP for the nucleophilic attack" evidence="7">
    <location>
        <position position="155"/>
    </location>
</feature>
<comment type="similarity">
    <text evidence="3 7">Belongs to the IspD/TarI cytidylyltransferase family. IspD subfamily.</text>
</comment>
<dbReference type="Pfam" id="PF01128">
    <property type="entry name" value="IspD"/>
    <property type="match status" value="1"/>
</dbReference>
<dbReference type="InterPro" id="IPR018294">
    <property type="entry name" value="ISPD_synthase_CS"/>
</dbReference>
<evidence type="ECO:0000256" key="7">
    <source>
        <dbReference type="HAMAP-Rule" id="MF_00108"/>
    </source>
</evidence>
<evidence type="ECO:0000256" key="5">
    <source>
        <dbReference type="ARBA" id="ARBA00022695"/>
    </source>
</evidence>
<evidence type="ECO:0000256" key="6">
    <source>
        <dbReference type="ARBA" id="ARBA00023229"/>
    </source>
</evidence>
<comment type="pathway">
    <text evidence="2 7">Isoprenoid biosynthesis; isopentenyl diphosphate biosynthesis via DXP pathway; isopentenyl diphosphate from 1-deoxy-D-xylulose 5-phosphate: step 2/6.</text>
</comment>
<dbReference type="Proteomes" id="UP000463939">
    <property type="component" value="Chromosome"/>
</dbReference>
<dbReference type="SUPFAM" id="SSF53448">
    <property type="entry name" value="Nucleotide-diphospho-sugar transferases"/>
    <property type="match status" value="1"/>
</dbReference>
<dbReference type="PROSITE" id="PS01295">
    <property type="entry name" value="ISPD"/>
    <property type="match status" value="1"/>
</dbReference>
<dbReference type="EC" id="2.7.7.60" evidence="7"/>
<dbReference type="GO" id="GO:0019288">
    <property type="term" value="P:isopentenyl diphosphate biosynthetic process, methylerythritol 4-phosphate pathway"/>
    <property type="evidence" value="ECO:0007669"/>
    <property type="project" value="UniProtKB-UniRule"/>
</dbReference>
<dbReference type="FunFam" id="3.90.550.10:FF:000003">
    <property type="entry name" value="2-C-methyl-D-erythritol 4-phosphate cytidylyltransferase"/>
    <property type="match status" value="1"/>
</dbReference>
<gene>
    <name evidence="7 8" type="primary">ispD</name>
    <name evidence="8" type="ORF">SFSGTM_19030</name>
</gene>
<keyword evidence="6 7" id="KW-0414">Isoprene biosynthesis</keyword>
<evidence type="ECO:0000313" key="8">
    <source>
        <dbReference type="EMBL" id="BBP01195.1"/>
    </source>
</evidence>
<protein>
    <recommendedName>
        <fullName evidence="7">2-C-methyl-D-erythritol 4-phosphate cytidylyltransferase</fullName>
        <ecNumber evidence="7">2.7.7.60</ecNumber>
    </recommendedName>
    <alternativeName>
        <fullName evidence="7">4-diphosphocytidyl-2C-methyl-D-erythritol synthase</fullName>
    </alternativeName>
    <alternativeName>
        <fullName evidence="7">MEP cytidylyltransferase</fullName>
        <shortName evidence="7">MCT</shortName>
    </alternativeName>
</protein>
<dbReference type="EMBL" id="AP021881">
    <property type="protein sequence ID" value="BBP01195.1"/>
    <property type="molecule type" value="Genomic_DNA"/>
</dbReference>
<dbReference type="UniPathway" id="UPA00056">
    <property type="reaction ID" value="UER00093"/>
</dbReference>
<dbReference type="AlphaFoldDB" id="A0A809RI48"/>
<dbReference type="GO" id="GO:0050518">
    <property type="term" value="F:2-C-methyl-D-erythritol 4-phosphate cytidylyltransferase activity"/>
    <property type="evidence" value="ECO:0007669"/>
    <property type="project" value="UniProtKB-UniRule"/>
</dbReference>
<comment type="catalytic activity">
    <reaction evidence="1 7">
        <text>2-C-methyl-D-erythritol 4-phosphate + CTP + H(+) = 4-CDP-2-C-methyl-D-erythritol + diphosphate</text>
        <dbReference type="Rhea" id="RHEA:13429"/>
        <dbReference type="ChEBI" id="CHEBI:15378"/>
        <dbReference type="ChEBI" id="CHEBI:33019"/>
        <dbReference type="ChEBI" id="CHEBI:37563"/>
        <dbReference type="ChEBI" id="CHEBI:57823"/>
        <dbReference type="ChEBI" id="CHEBI:58262"/>
        <dbReference type="EC" id="2.7.7.60"/>
    </reaction>
</comment>
<dbReference type="CDD" id="cd02516">
    <property type="entry name" value="CDP-ME_synthetase"/>
    <property type="match status" value="1"/>
</dbReference>
<evidence type="ECO:0000256" key="4">
    <source>
        <dbReference type="ARBA" id="ARBA00022679"/>
    </source>
</evidence>
<name>A0A809RI48_9PROT</name>
<feature type="site" description="Transition state stabilizer" evidence="7">
    <location>
        <position position="16"/>
    </location>
</feature>
<dbReference type="Gene3D" id="3.90.550.10">
    <property type="entry name" value="Spore Coat Polysaccharide Biosynthesis Protein SpsA, Chain A"/>
    <property type="match status" value="1"/>
</dbReference>
<dbReference type="PANTHER" id="PTHR32125">
    <property type="entry name" value="2-C-METHYL-D-ERYTHRITOL 4-PHOSPHATE CYTIDYLYLTRANSFERASE, CHLOROPLASTIC"/>
    <property type="match status" value="1"/>
</dbReference>
<dbReference type="InterPro" id="IPR029044">
    <property type="entry name" value="Nucleotide-diphossugar_trans"/>
</dbReference>
<dbReference type="NCBIfam" id="TIGR00453">
    <property type="entry name" value="ispD"/>
    <property type="match status" value="1"/>
</dbReference>
<feature type="site" description="Transition state stabilizer" evidence="7">
    <location>
        <position position="23"/>
    </location>
</feature>
<dbReference type="InterPro" id="IPR001228">
    <property type="entry name" value="IspD"/>
</dbReference>
<feature type="site" description="Positions MEP for the nucleophilic attack" evidence="7">
    <location>
        <position position="209"/>
    </location>
</feature>
<dbReference type="RefSeq" id="WP_162085000.1">
    <property type="nucleotide sequence ID" value="NZ_AP021881.1"/>
</dbReference>
<keyword evidence="5 7" id="KW-0548">Nucleotidyltransferase</keyword>
<reference evidence="9" key="1">
    <citation type="submission" date="2019-11" db="EMBL/GenBank/DDBJ databases">
        <title>Isolation and characterization of a novel species in the genus Sulfuriferula.</title>
        <authorList>
            <person name="Mochizuki J."/>
            <person name="Kojima H."/>
            <person name="Fukui M."/>
        </authorList>
    </citation>
    <scope>NUCLEOTIDE SEQUENCE [LARGE SCALE GENOMIC DNA]</scope>
    <source>
        <strain evidence="9">SGTM</strain>
    </source>
</reference>
<accession>A0A809RI48</accession>
<proteinExistence type="inferred from homology"/>
<evidence type="ECO:0000313" key="9">
    <source>
        <dbReference type="Proteomes" id="UP000463939"/>
    </source>
</evidence>
<keyword evidence="4 7" id="KW-0808">Transferase</keyword>
<dbReference type="KEGG" id="sniv:SFSGTM_19030"/>
<organism evidence="8 9">
    <name type="scientific">Sulfuriferula nivalis</name>
    <dbReference type="NCBI Taxonomy" id="2675298"/>
    <lineage>
        <taxon>Bacteria</taxon>
        <taxon>Pseudomonadati</taxon>
        <taxon>Pseudomonadota</taxon>
        <taxon>Betaproteobacteria</taxon>
        <taxon>Nitrosomonadales</taxon>
        <taxon>Sulfuricellaceae</taxon>
        <taxon>Sulfuriferula</taxon>
    </lineage>
</organism>